<dbReference type="GO" id="GO:0005524">
    <property type="term" value="F:ATP binding"/>
    <property type="evidence" value="ECO:0007669"/>
    <property type="project" value="UniProtKB-KW"/>
</dbReference>
<dbReference type="RefSeq" id="WP_090640108.1">
    <property type="nucleotide sequence ID" value="NZ_CVRB01000007.1"/>
</dbReference>
<dbReference type="OrthoDB" id="9815222at2"/>
<evidence type="ECO:0000259" key="6">
    <source>
        <dbReference type="PROSITE" id="PS51194"/>
    </source>
</evidence>
<dbReference type="InterPro" id="IPR014001">
    <property type="entry name" value="Helicase_ATP-bd"/>
</dbReference>
<dbReference type="Pfam" id="PF00271">
    <property type="entry name" value="Helicase_C"/>
    <property type="match status" value="1"/>
</dbReference>
<dbReference type="SMART" id="SM00487">
    <property type="entry name" value="DEXDc"/>
    <property type="match status" value="1"/>
</dbReference>
<feature type="domain" description="Helicase ATP-binding" evidence="5">
    <location>
        <begin position="285"/>
        <end position="459"/>
    </location>
</feature>
<evidence type="ECO:0000256" key="2">
    <source>
        <dbReference type="ARBA" id="ARBA00022801"/>
    </source>
</evidence>
<dbReference type="SUPFAM" id="SSF52540">
    <property type="entry name" value="P-loop containing nucleoside triphosphate hydrolases"/>
    <property type="match status" value="1"/>
</dbReference>
<dbReference type="PROSITE" id="PS51192">
    <property type="entry name" value="HELICASE_ATP_BIND_1"/>
    <property type="match status" value="1"/>
</dbReference>
<evidence type="ECO:0000256" key="3">
    <source>
        <dbReference type="ARBA" id="ARBA00022806"/>
    </source>
</evidence>
<dbReference type="Pfam" id="PF00270">
    <property type="entry name" value="DEAD"/>
    <property type="match status" value="1"/>
</dbReference>
<reference evidence="8" key="1">
    <citation type="submission" date="2015-05" db="EMBL/GenBank/DDBJ databases">
        <authorList>
            <person name="Urmite Genomes"/>
        </authorList>
    </citation>
    <scope>NUCLEOTIDE SEQUENCE [LARGE SCALE GENOMIC DNA]</scope>
    <source>
        <strain evidence="8">LF1</strain>
    </source>
</reference>
<dbReference type="AlphaFoldDB" id="A0A0U1P4W4"/>
<dbReference type="Gene3D" id="3.40.50.300">
    <property type="entry name" value="P-loop containing nucleotide triphosphate hydrolases"/>
    <property type="match status" value="2"/>
</dbReference>
<evidence type="ECO:0000256" key="4">
    <source>
        <dbReference type="ARBA" id="ARBA00022840"/>
    </source>
</evidence>
<feature type="domain" description="Helicase C-terminal" evidence="6">
    <location>
        <begin position="517"/>
        <end position="714"/>
    </location>
</feature>
<dbReference type="InterPro" id="IPR050474">
    <property type="entry name" value="Hel308_SKI2-like"/>
</dbReference>
<keyword evidence="1" id="KW-0547">Nucleotide-binding</keyword>
<protein>
    <submittedName>
        <fullName evidence="7">Dead/deah box helicase domain protein</fullName>
    </submittedName>
</protein>
<name>A0A0U1P4W4_9BACI</name>
<evidence type="ECO:0000313" key="8">
    <source>
        <dbReference type="Proteomes" id="UP000199087"/>
    </source>
</evidence>
<keyword evidence="8" id="KW-1185">Reference proteome</keyword>
<dbReference type="GO" id="GO:0003676">
    <property type="term" value="F:nucleic acid binding"/>
    <property type="evidence" value="ECO:0007669"/>
    <property type="project" value="InterPro"/>
</dbReference>
<dbReference type="InterPro" id="IPR027417">
    <property type="entry name" value="P-loop_NTPase"/>
</dbReference>
<dbReference type="CDD" id="cd17921">
    <property type="entry name" value="DEXHc_Ski2"/>
    <property type="match status" value="1"/>
</dbReference>
<accession>A0A0U1P4W4</accession>
<dbReference type="PANTHER" id="PTHR47961">
    <property type="entry name" value="DNA POLYMERASE THETA, PUTATIVE (AFU_ORTHOLOGUE AFUA_1G05260)-RELATED"/>
    <property type="match status" value="1"/>
</dbReference>
<keyword evidence="3 7" id="KW-0347">Helicase</keyword>
<dbReference type="PANTHER" id="PTHR47961:SF6">
    <property type="entry name" value="DNA-DIRECTED DNA POLYMERASE"/>
    <property type="match status" value="1"/>
</dbReference>
<dbReference type="GO" id="GO:0016787">
    <property type="term" value="F:hydrolase activity"/>
    <property type="evidence" value="ECO:0007669"/>
    <property type="project" value="UniProtKB-KW"/>
</dbReference>
<dbReference type="InterPro" id="IPR001650">
    <property type="entry name" value="Helicase_C-like"/>
</dbReference>
<evidence type="ECO:0000256" key="1">
    <source>
        <dbReference type="ARBA" id="ARBA00022741"/>
    </source>
</evidence>
<evidence type="ECO:0000313" key="7">
    <source>
        <dbReference type="EMBL" id="CRK85238.1"/>
    </source>
</evidence>
<dbReference type="STRING" id="1499688.BN000_05310"/>
<dbReference type="SMART" id="SM00490">
    <property type="entry name" value="HELICc"/>
    <property type="match status" value="1"/>
</dbReference>
<dbReference type="EMBL" id="CVRB01000007">
    <property type="protein sequence ID" value="CRK85238.1"/>
    <property type="molecule type" value="Genomic_DNA"/>
</dbReference>
<dbReference type="GO" id="GO:0004386">
    <property type="term" value="F:helicase activity"/>
    <property type="evidence" value="ECO:0007669"/>
    <property type="project" value="UniProtKB-KW"/>
</dbReference>
<dbReference type="PROSITE" id="PS51194">
    <property type="entry name" value="HELICASE_CTER"/>
    <property type="match status" value="1"/>
</dbReference>
<evidence type="ECO:0000259" key="5">
    <source>
        <dbReference type="PROSITE" id="PS51192"/>
    </source>
</evidence>
<sequence>MKIEKAEALLERLESDKLIQNYFAQSDSRYILFNVQEPFANFPNYSPDLDEKLTGIAMSYISIGCSFAENGSNSQSIFPLEKGAVILENIYSPIANRNEFSTYFILTSSLAFYAANQYSKSFILLKNISVDTIIAKLISLFLRRQYSELDKFLSEIFLSGEYSDKTISELDDEEFANNRVYVLILSKSLSSLLEFIFTGNELWLRKAKEYLKDLLELLEIDAEPSLWWVIRLFMLIVEGFQENSLWKAIPPYINGEDMTVRKYIASMAFQKSPVVEIFHSQKIALPVVLDDKGAVVSLPTSAGKTRIAEFAILDCLVKGYENKILYLAPFRSLAYEVEDSISKVFGPLGFEVSHLYGGSQFSKLDEMVINESNIIIATPEKAKAILRSNSEVKSNIKLVIIDEGHLIGPEERQVLSEVFIEELRIHLNRNQGKMILLSAVLPNSSEIASWISGNETMEVNSNWRPSSQRFGLLEYNGRNVNITWKGEIESFNRNFINPFIVKRARSEYRFPREKKQAVAAAALKLSNSGSVLVFVCRKNMVLSQAKEVILSMGENKEEHIWTSIDEWSVFKLACDEAYGEESKVYQCAKYGVLCHHSGLPTEVRLAMEKLIRKGNPKIIVATSTLGQGVNIGVSTVIFSNVWYDAENKISSNDFWNIAGRAGRSFVDREGKILFVVDASRGSSSWSARRDRRLALEYFESGNQDKAISGLLHIIDYIYRVAKATDVSFETLLQMIAENDYSSLKEKHTDDLLTLFDWIDDTLLALNLEFESYGCENSSEWIDDYFRHSLAYIQVKYFENLNKEDIISFLKARNKGVLNLAGEPQFWKGLVSSSIPIRSGLFIRNELPVVLEILEKYQKSNKAIEDLLVFLKDTEIFISRFPSKQFENNEIEDDVRELWITGQSISSLDERTLKNINEYFGYTLPWGIHAIARMLSELNNDEGAKEYETLAVLVQMGLPNLYAAKIHLAGIHSRVAATELGTALDSEYEELSVRRLKHYIIDSVGKLPGITENTHHWVSLLKSNETNITNEMVKIPNFIFEEGISVDSKVLNAKGYDGNTFLCSPDYSFIDKVEVNKEFPFDKVTNNFGVYFTSNNGEWKMQLRNPYLKYGLSNN</sequence>
<organism evidence="7 8">
    <name type="scientific">Neobacillus massiliamazoniensis</name>
    <dbReference type="NCBI Taxonomy" id="1499688"/>
    <lineage>
        <taxon>Bacteria</taxon>
        <taxon>Bacillati</taxon>
        <taxon>Bacillota</taxon>
        <taxon>Bacilli</taxon>
        <taxon>Bacillales</taxon>
        <taxon>Bacillaceae</taxon>
        <taxon>Neobacillus</taxon>
    </lineage>
</organism>
<dbReference type="Proteomes" id="UP000199087">
    <property type="component" value="Unassembled WGS sequence"/>
</dbReference>
<gene>
    <name evidence="7" type="ORF">BN000_05310</name>
</gene>
<dbReference type="InterPro" id="IPR011545">
    <property type="entry name" value="DEAD/DEAH_box_helicase_dom"/>
</dbReference>
<keyword evidence="4" id="KW-0067">ATP-binding</keyword>
<proteinExistence type="predicted"/>
<keyword evidence="2" id="KW-0378">Hydrolase</keyword>